<proteinExistence type="inferred from homology"/>
<keyword evidence="8" id="KW-1185">Reference proteome</keyword>
<evidence type="ECO:0000313" key="8">
    <source>
        <dbReference type="Proteomes" id="UP001174691"/>
    </source>
</evidence>
<evidence type="ECO:0000256" key="1">
    <source>
        <dbReference type="ARBA" id="ARBA00001974"/>
    </source>
</evidence>
<dbReference type="PANTHER" id="PTHR42973">
    <property type="entry name" value="BINDING OXIDOREDUCTASE, PUTATIVE (AFU_ORTHOLOGUE AFUA_1G17690)-RELATED"/>
    <property type="match status" value="1"/>
</dbReference>
<dbReference type="GO" id="GO:0016491">
    <property type="term" value="F:oxidoreductase activity"/>
    <property type="evidence" value="ECO:0007669"/>
    <property type="project" value="UniProtKB-KW"/>
</dbReference>
<dbReference type="AlphaFoldDB" id="A0AA38RMB0"/>
<dbReference type="Gene3D" id="3.30.465.10">
    <property type="match status" value="1"/>
</dbReference>
<evidence type="ECO:0000256" key="5">
    <source>
        <dbReference type="ARBA" id="ARBA00023002"/>
    </source>
</evidence>
<evidence type="ECO:0000259" key="6">
    <source>
        <dbReference type="PROSITE" id="PS51387"/>
    </source>
</evidence>
<gene>
    <name evidence="7" type="ORF">NKR19_g8889</name>
</gene>
<keyword evidence="3" id="KW-0285">Flavoprotein</keyword>
<organism evidence="7 8">
    <name type="scientific">Coniochaeta hoffmannii</name>
    <dbReference type="NCBI Taxonomy" id="91930"/>
    <lineage>
        <taxon>Eukaryota</taxon>
        <taxon>Fungi</taxon>
        <taxon>Dikarya</taxon>
        <taxon>Ascomycota</taxon>
        <taxon>Pezizomycotina</taxon>
        <taxon>Sordariomycetes</taxon>
        <taxon>Sordariomycetidae</taxon>
        <taxon>Coniochaetales</taxon>
        <taxon>Coniochaetaceae</taxon>
        <taxon>Coniochaeta</taxon>
    </lineage>
</organism>
<dbReference type="Proteomes" id="UP001174691">
    <property type="component" value="Unassembled WGS sequence"/>
</dbReference>
<comment type="caution">
    <text evidence="7">The sequence shown here is derived from an EMBL/GenBank/DDBJ whole genome shotgun (WGS) entry which is preliminary data.</text>
</comment>
<protein>
    <submittedName>
        <fullName evidence="7">6-hydroxy-D-nicotine oxidase</fullName>
    </submittedName>
</protein>
<dbReference type="GO" id="GO:0071949">
    <property type="term" value="F:FAD binding"/>
    <property type="evidence" value="ECO:0007669"/>
    <property type="project" value="InterPro"/>
</dbReference>
<dbReference type="PROSITE" id="PS51387">
    <property type="entry name" value="FAD_PCMH"/>
    <property type="match status" value="1"/>
</dbReference>
<keyword evidence="4" id="KW-0274">FAD</keyword>
<evidence type="ECO:0000256" key="3">
    <source>
        <dbReference type="ARBA" id="ARBA00022630"/>
    </source>
</evidence>
<dbReference type="EMBL" id="JANBVN010000193">
    <property type="protein sequence ID" value="KAJ9133904.1"/>
    <property type="molecule type" value="Genomic_DNA"/>
</dbReference>
<keyword evidence="5" id="KW-0560">Oxidoreductase</keyword>
<comment type="cofactor">
    <cofactor evidence="1">
        <name>FAD</name>
        <dbReference type="ChEBI" id="CHEBI:57692"/>
    </cofactor>
</comment>
<dbReference type="InterPro" id="IPR016169">
    <property type="entry name" value="FAD-bd_PCMH_sub2"/>
</dbReference>
<dbReference type="SUPFAM" id="SSF56176">
    <property type="entry name" value="FAD-binding/transporter-associated domain-like"/>
    <property type="match status" value="1"/>
</dbReference>
<name>A0AA38RMB0_9PEZI</name>
<evidence type="ECO:0000256" key="4">
    <source>
        <dbReference type="ARBA" id="ARBA00022827"/>
    </source>
</evidence>
<evidence type="ECO:0000313" key="7">
    <source>
        <dbReference type="EMBL" id="KAJ9133904.1"/>
    </source>
</evidence>
<dbReference type="PANTHER" id="PTHR42973:SF39">
    <property type="entry name" value="FAD-BINDING PCMH-TYPE DOMAIN-CONTAINING PROTEIN"/>
    <property type="match status" value="1"/>
</dbReference>
<evidence type="ECO:0000256" key="2">
    <source>
        <dbReference type="ARBA" id="ARBA00005466"/>
    </source>
</evidence>
<accession>A0AA38RMB0</accession>
<sequence length="364" mass="39971">MPTSNPDESNCTQGGFPVYAVKVSSVTHVQLAVNFARNNNIRLVIKNTGHCYLGKSSGAGALSIWMHNLKDITYYVYLGIPSYSGPAMKIGAGVTVREVYEAAHRNNLSALGGICESVGYVGGYIAGGGHIPLSGLYDMAADHVMALEVVTAGGHFITVSADDNPDVYWALRGGSSGSIGVVTSIIIRVHSKGPRHHFSLLIRYLRDRAYACVLHGLGLYLRKRRRPQERRHIHVSGNRLLSRRNWEDEIKFDATFAVLRNQSEHERRRMGYHQAPRNRAAADNAVQSAFREVICFLVSGGALADPENLTPEQVKAASEEVRREIIAPFREVAPEGEGGGAYSNEANVDEPMRREAFYGYGGWE</sequence>
<dbReference type="InterPro" id="IPR050416">
    <property type="entry name" value="FAD-linked_Oxidoreductase"/>
</dbReference>
<dbReference type="InterPro" id="IPR016166">
    <property type="entry name" value="FAD-bd_PCMH"/>
</dbReference>
<dbReference type="InterPro" id="IPR036318">
    <property type="entry name" value="FAD-bd_PCMH-like_sf"/>
</dbReference>
<reference evidence="7" key="1">
    <citation type="submission" date="2022-07" db="EMBL/GenBank/DDBJ databases">
        <title>Fungi with potential for degradation of polypropylene.</title>
        <authorList>
            <person name="Gostincar C."/>
        </authorList>
    </citation>
    <scope>NUCLEOTIDE SEQUENCE</scope>
    <source>
        <strain evidence="7">EXF-13287</strain>
    </source>
</reference>
<comment type="similarity">
    <text evidence="2">Belongs to the oxygen-dependent FAD-linked oxidoreductase family.</text>
</comment>
<feature type="domain" description="FAD-binding PCMH-type" evidence="6">
    <location>
        <begin position="13"/>
        <end position="192"/>
    </location>
</feature>
<dbReference type="Pfam" id="PF01565">
    <property type="entry name" value="FAD_binding_4"/>
    <property type="match status" value="1"/>
</dbReference>
<dbReference type="InterPro" id="IPR006094">
    <property type="entry name" value="Oxid_FAD_bind_N"/>
</dbReference>